<accession>A0A382CBM5</accession>
<gene>
    <name evidence="1" type="ORF">METZ01_LOCUS175955</name>
</gene>
<reference evidence="1" key="1">
    <citation type="submission" date="2018-05" db="EMBL/GenBank/DDBJ databases">
        <authorList>
            <person name="Lanie J.A."/>
            <person name="Ng W.-L."/>
            <person name="Kazmierczak K.M."/>
            <person name="Andrzejewski T.M."/>
            <person name="Davidsen T.M."/>
            <person name="Wayne K.J."/>
            <person name="Tettelin H."/>
            <person name="Glass J.I."/>
            <person name="Rusch D."/>
            <person name="Podicherti R."/>
            <person name="Tsui H.-C.T."/>
            <person name="Winkler M.E."/>
        </authorList>
    </citation>
    <scope>NUCLEOTIDE SEQUENCE</scope>
</reference>
<dbReference type="AlphaFoldDB" id="A0A382CBM5"/>
<evidence type="ECO:0000313" key="1">
    <source>
        <dbReference type="EMBL" id="SVB23101.1"/>
    </source>
</evidence>
<dbReference type="EMBL" id="UINC01033584">
    <property type="protein sequence ID" value="SVB23101.1"/>
    <property type="molecule type" value="Genomic_DNA"/>
</dbReference>
<protein>
    <submittedName>
        <fullName evidence="1">Uncharacterized protein</fullName>
    </submittedName>
</protein>
<name>A0A382CBM5_9ZZZZ</name>
<sequence length="90" mass="10029">MILYSGSLFPSVKNQTTFKGIDFAKLKSPILKRYMQEGGDEYGNPFEPNIFDELLGGFSEDDILALSKPAYPIENVCGQNICPTCTPEKF</sequence>
<proteinExistence type="predicted"/>
<organism evidence="1">
    <name type="scientific">marine metagenome</name>
    <dbReference type="NCBI Taxonomy" id="408172"/>
    <lineage>
        <taxon>unclassified sequences</taxon>
        <taxon>metagenomes</taxon>
        <taxon>ecological metagenomes</taxon>
    </lineage>
</organism>